<evidence type="ECO:0008006" key="4">
    <source>
        <dbReference type="Google" id="ProtNLM"/>
    </source>
</evidence>
<dbReference type="PANTHER" id="PTHR23082">
    <property type="entry name" value="TRANSCRIPTION INITIATION FACTOR IIIC TFIIIC , POLYPEPTIDE 3-RELATED"/>
    <property type="match status" value="1"/>
</dbReference>
<feature type="region of interest" description="Disordered" evidence="1">
    <location>
        <begin position="118"/>
        <end position="138"/>
    </location>
</feature>
<dbReference type="GO" id="GO:0000127">
    <property type="term" value="C:transcription factor TFIIIC complex"/>
    <property type="evidence" value="ECO:0007669"/>
    <property type="project" value="TreeGrafter"/>
</dbReference>
<dbReference type="AlphaFoldDB" id="A0A4V3XC40"/>
<name>A0A4V3XC40_9AGAM</name>
<dbReference type="InterPro" id="IPR039340">
    <property type="entry name" value="Tfc4/TFIIIC-102/Sfc4"/>
</dbReference>
<keyword evidence="3" id="KW-1185">Reference proteome</keyword>
<dbReference type="Pfam" id="PF13432">
    <property type="entry name" value="TPR_16"/>
    <property type="match status" value="1"/>
</dbReference>
<dbReference type="PANTHER" id="PTHR23082:SF0">
    <property type="entry name" value="GENERAL TRANSCRIPTION FACTOR 3C POLYPEPTIDE 3"/>
    <property type="match status" value="1"/>
</dbReference>
<dbReference type="OrthoDB" id="9991317at2759"/>
<organism evidence="2 3">
    <name type="scientific">Phellinidium pouzarii</name>
    <dbReference type="NCBI Taxonomy" id="167371"/>
    <lineage>
        <taxon>Eukaryota</taxon>
        <taxon>Fungi</taxon>
        <taxon>Dikarya</taxon>
        <taxon>Basidiomycota</taxon>
        <taxon>Agaricomycotina</taxon>
        <taxon>Agaricomycetes</taxon>
        <taxon>Hymenochaetales</taxon>
        <taxon>Hymenochaetaceae</taxon>
        <taxon>Phellinidium</taxon>
    </lineage>
</organism>
<reference evidence="2 3" key="1">
    <citation type="submission" date="2019-02" db="EMBL/GenBank/DDBJ databases">
        <title>Genome sequencing of the rare red list fungi Phellinidium pouzarii.</title>
        <authorList>
            <person name="Buettner E."/>
            <person name="Kellner H."/>
        </authorList>
    </citation>
    <scope>NUCLEOTIDE SEQUENCE [LARGE SCALE GENOMIC DNA]</scope>
    <source>
        <strain evidence="2 3">DSM 108285</strain>
    </source>
</reference>
<dbReference type="EMBL" id="SGPK01000351">
    <property type="protein sequence ID" value="THH04363.1"/>
    <property type="molecule type" value="Genomic_DNA"/>
</dbReference>
<dbReference type="SMART" id="SM00028">
    <property type="entry name" value="TPR"/>
    <property type="match status" value="5"/>
</dbReference>
<dbReference type="InterPro" id="IPR011990">
    <property type="entry name" value="TPR-like_helical_dom_sf"/>
</dbReference>
<feature type="compositionally biased region" description="Basic residues" evidence="1">
    <location>
        <begin position="124"/>
        <end position="138"/>
    </location>
</feature>
<comment type="caution">
    <text evidence="2">The sequence shown here is derived from an EMBL/GenBank/DDBJ whole genome shotgun (WGS) entry which is preliminary data.</text>
</comment>
<evidence type="ECO:0000313" key="2">
    <source>
        <dbReference type="EMBL" id="THH04363.1"/>
    </source>
</evidence>
<evidence type="ECO:0000256" key="1">
    <source>
        <dbReference type="SAM" id="MobiDB-lite"/>
    </source>
</evidence>
<proteinExistence type="predicted"/>
<dbReference type="InterPro" id="IPR019734">
    <property type="entry name" value="TPR_rpt"/>
</dbReference>
<feature type="compositionally biased region" description="Low complexity" evidence="1">
    <location>
        <begin position="28"/>
        <end position="41"/>
    </location>
</feature>
<feature type="compositionally biased region" description="Polar residues" evidence="1">
    <location>
        <begin position="1"/>
        <end position="11"/>
    </location>
</feature>
<feature type="region of interest" description="Disordered" evidence="1">
    <location>
        <begin position="1"/>
        <end position="61"/>
    </location>
</feature>
<feature type="region of interest" description="Disordered" evidence="1">
    <location>
        <begin position="867"/>
        <end position="887"/>
    </location>
</feature>
<dbReference type="SUPFAM" id="SSF48452">
    <property type="entry name" value="TPR-like"/>
    <property type="match status" value="3"/>
</dbReference>
<protein>
    <recommendedName>
        <fullName evidence="4">TPR-like protein</fullName>
    </recommendedName>
</protein>
<dbReference type="GO" id="GO:0006383">
    <property type="term" value="P:transcription by RNA polymerase III"/>
    <property type="evidence" value="ECO:0007669"/>
    <property type="project" value="InterPro"/>
</dbReference>
<dbReference type="Gene3D" id="1.25.40.10">
    <property type="entry name" value="Tetratricopeptide repeat domain"/>
    <property type="match status" value="3"/>
</dbReference>
<accession>A0A4V3XC40</accession>
<gene>
    <name evidence="2" type="ORF">EW145_g5576</name>
</gene>
<dbReference type="Proteomes" id="UP000308199">
    <property type="component" value="Unassembled WGS sequence"/>
</dbReference>
<evidence type="ECO:0000313" key="3">
    <source>
        <dbReference type="Proteomes" id="UP000308199"/>
    </source>
</evidence>
<sequence length="1008" mass="113607">MPSGPDSTLTEVIQGHLGGYDFGPEFVESASSGSESQSSGSDETESIAYEDSDEDGDTNDVEEDSLVETQIEGDFDRLIGDIRGTSDVASSSMLSKIWDRPLGDDAEEQFRADLRAASGVGKASKGRKGQGKGHRRRLGPALSHQIRALIGEGNTAYVDGNPQEAIRIMTEVIRIEPRAISAWNVLATCHRDLGEPLKALQLAIMGAHLRHDADEWHSLAQQSCDLNLRTQALYCLAKATRLDPSNVAAFWDRATLARDVGDLPAARNAYLALLKRSPHNLNVLTEVRHILVELGDFKLCASLYQNAFDYFTSVYPEGKVSPEASILDPLLTADSEGASENRPSSDDFTLMELLVLADLYNSLDWYERSIKTIRAGCRWLQGRAKQKYWDSCPDDREYDIEGSVREAEDERVGALVVKQGFHPLDINARHRLAISRLRVGDIDEGRMHAGIILSQNIVDYAPLFSEISDAYFERKLYAEARPIYEMLGADASTSSMHVLMRAAECRRNLGDIRDAAEVYEHIIVTDPTNNEAKMKLAEIYEVTSQPRKALELVYQVMDARRRKTGVAQTDPSQQTSSDPDALTLFAETKRAKSTARRSQATLSREQLVELEHKKEEEASAWYTLVKQTWNDMLKGEAEAENDWLIHAEKLVEMFRETRNLFPSRGARPFSGMIRPSRQKQSAEKSPETEEAEEENMASRLELELEHESQTKKISSAQRVEVYHFRGIHFSEWLALIMEYAFLLTRRDQFDAAEDMLRHLLLSLVYQRQGYQDTLRLTLATCAMRQRKYAIVLESCRKLILTYQFNNEPVRIFLAALASGLAQTDQVINTSFQKFLLREMRIGVAAVEGNVQWVNHVRRYALSSIVSEKQDAEEPEEAGADNTGGDSEQAREIFKEITAKPTKYNPVLPTLYGQSLIMAKSYQSAIFYLLHALDYFPNDPLICLTLAVTSLGRAMQRQSDNRNYLVTQAMGFMTKYRTIRGPTYDAPRADEIEYNFGRAFHQIGIVFNT</sequence>
<feature type="compositionally biased region" description="Acidic residues" evidence="1">
    <location>
        <begin position="42"/>
        <end position="61"/>
    </location>
</feature>
<feature type="region of interest" description="Disordered" evidence="1">
    <location>
        <begin position="665"/>
        <end position="698"/>
    </location>
</feature>